<dbReference type="PANTHER" id="PTHR21377:SF0">
    <property type="entry name" value="PROTEIN FAM210B, MITOCHONDRIAL"/>
    <property type="match status" value="1"/>
</dbReference>
<dbReference type="OrthoDB" id="426386at2759"/>
<sequence length="356" mass="39038">MASSLQKTLNSIKNSINNIRSQGAFATAVGQHGKSEKFHVTVKQNYPQAERLPLPVNIDPAEITKFSPHRYRDINAGVMLAHHSQVGFPNRIDITVDNSKEDLNLYDCTGAVSLNSSMQSNVPTPFGGMNKFTHLNMPGGQWEQGNKFMAHDLKAAHYVSLRQSTRADWTSYEENFQNDKGISNGQYTSRNAFDIKIGAITNASFAIWHANKTRSCRSYSTASSEKKEDNKTDVSTSQETLKTDAPLGRKEMLKNAVKDYGSTVIIFHVGISLISLGSFYLLVSSGLDIVAILQHFGWGDSTLSNKLAAGASTFVVAYAVHKVFAPVRISITLGATPFIVKYLRNKGILKKPSSSG</sequence>
<gene>
    <name evidence="4" type="primary">Fam210b</name>
    <name evidence="4" type="ORF">Bhyg_02841</name>
</gene>
<dbReference type="InterPro" id="IPR045866">
    <property type="entry name" value="FAM210A/B-like"/>
</dbReference>
<proteinExistence type="predicted"/>
<reference evidence="4" key="1">
    <citation type="submission" date="2022-07" db="EMBL/GenBank/DDBJ databases">
        <authorList>
            <person name="Trinca V."/>
            <person name="Uliana J.V.C."/>
            <person name="Torres T.T."/>
            <person name="Ward R.J."/>
            <person name="Monesi N."/>
        </authorList>
    </citation>
    <scope>NUCLEOTIDE SEQUENCE</scope>
    <source>
        <strain evidence="4">HSMRA1968</strain>
        <tissue evidence="4">Whole embryos</tissue>
    </source>
</reference>
<name>A0A9Q0S859_9DIPT</name>
<comment type="caution">
    <text evidence="4">The sequence shown here is derived from an EMBL/GenBank/DDBJ whole genome shotgun (WGS) entry which is preliminary data.</text>
</comment>
<keyword evidence="2" id="KW-0472">Membrane</keyword>
<evidence type="ECO:0000256" key="2">
    <source>
        <dbReference type="SAM" id="Phobius"/>
    </source>
</evidence>
<evidence type="ECO:0000313" key="4">
    <source>
        <dbReference type="EMBL" id="KAJ6647618.1"/>
    </source>
</evidence>
<dbReference type="Pfam" id="PF06916">
    <property type="entry name" value="FAM210A-B_dom"/>
    <property type="match status" value="1"/>
</dbReference>
<feature type="domain" description="DUF1279" evidence="3">
    <location>
        <begin position="252"/>
        <end position="338"/>
    </location>
</feature>
<evidence type="ECO:0000313" key="5">
    <source>
        <dbReference type="Proteomes" id="UP001151699"/>
    </source>
</evidence>
<protein>
    <submittedName>
        <fullName evidence="4">Protein FAM210B, mitochondrial</fullName>
    </submittedName>
</protein>
<keyword evidence="2" id="KW-1133">Transmembrane helix</keyword>
<dbReference type="InterPro" id="IPR009688">
    <property type="entry name" value="FAM210A/B-like_dom"/>
</dbReference>
<keyword evidence="5" id="KW-1185">Reference proteome</keyword>
<dbReference type="PANTHER" id="PTHR21377">
    <property type="entry name" value="PROTEIN FAM210B, MITOCHONDRIAL"/>
    <property type="match status" value="1"/>
</dbReference>
<evidence type="ECO:0000259" key="3">
    <source>
        <dbReference type="Pfam" id="PF06916"/>
    </source>
</evidence>
<organism evidence="4 5">
    <name type="scientific">Pseudolycoriella hygida</name>
    <dbReference type="NCBI Taxonomy" id="35572"/>
    <lineage>
        <taxon>Eukaryota</taxon>
        <taxon>Metazoa</taxon>
        <taxon>Ecdysozoa</taxon>
        <taxon>Arthropoda</taxon>
        <taxon>Hexapoda</taxon>
        <taxon>Insecta</taxon>
        <taxon>Pterygota</taxon>
        <taxon>Neoptera</taxon>
        <taxon>Endopterygota</taxon>
        <taxon>Diptera</taxon>
        <taxon>Nematocera</taxon>
        <taxon>Sciaroidea</taxon>
        <taxon>Sciaridae</taxon>
        <taxon>Pseudolycoriella</taxon>
    </lineage>
</organism>
<accession>A0A9Q0S859</accession>
<feature type="region of interest" description="Disordered" evidence="1">
    <location>
        <begin position="219"/>
        <end position="241"/>
    </location>
</feature>
<evidence type="ECO:0000256" key="1">
    <source>
        <dbReference type="SAM" id="MobiDB-lite"/>
    </source>
</evidence>
<keyword evidence="2" id="KW-0812">Transmembrane</keyword>
<dbReference type="EMBL" id="WJQU01000001">
    <property type="protein sequence ID" value="KAJ6647618.1"/>
    <property type="molecule type" value="Genomic_DNA"/>
</dbReference>
<dbReference type="GO" id="GO:0005739">
    <property type="term" value="C:mitochondrion"/>
    <property type="evidence" value="ECO:0007669"/>
    <property type="project" value="TreeGrafter"/>
</dbReference>
<dbReference type="Proteomes" id="UP001151699">
    <property type="component" value="Chromosome A"/>
</dbReference>
<dbReference type="AlphaFoldDB" id="A0A9Q0S859"/>
<feature type="transmembrane region" description="Helical" evidence="2">
    <location>
        <begin position="260"/>
        <end position="283"/>
    </location>
</feature>